<evidence type="ECO:0000313" key="3">
    <source>
        <dbReference type="Proteomes" id="UP000481109"/>
    </source>
</evidence>
<accession>A0A6G4XQM5</accession>
<feature type="compositionally biased region" description="Basic residues" evidence="1">
    <location>
        <begin position="145"/>
        <end position="157"/>
    </location>
</feature>
<dbReference type="RefSeq" id="WP_165334954.1">
    <property type="nucleotide sequence ID" value="NZ_JAAKZW010000155.1"/>
</dbReference>
<gene>
    <name evidence="2" type="ORF">G6045_28240</name>
</gene>
<evidence type="ECO:0000256" key="1">
    <source>
        <dbReference type="SAM" id="MobiDB-lite"/>
    </source>
</evidence>
<name>A0A6G4XQM5_9ACTN</name>
<sequence>MSGFGHGVQRGAMAADHFTQISNALFRDPRLSFKAKGIFGLISTHRDGWCITVSELARRGREGREAVASGLKELEQHGYLTRERARRPDGTLADAVYAITDMPAHLYDLLDTPTAEPRRTPRSEPKTGYPAQAEPAQAEPATKNTRLKKTNKQKTNKQKTNPHPSVRTARPRETETGRTDGNALGIQVLLAIGARRPELLLTGQALHDQGQVVTEMLRDGWTLEQLEHIITGWPLPEPVLTSVGAIIAARLCTARTTPPPASAPAREHPAPRAEWTAADRTVAEALTLRVLPECAGCGHPGPAPDSNLCPACLDWPFCRTCTGPSRRRAHPEGTGHCLTCASHQAAA</sequence>
<dbReference type="Proteomes" id="UP000481109">
    <property type="component" value="Unassembled WGS sequence"/>
</dbReference>
<reference evidence="2 3" key="1">
    <citation type="submission" date="2020-02" db="EMBL/GenBank/DDBJ databases">
        <title>Whole-genome analyses of novel actinobacteria.</title>
        <authorList>
            <person name="Sahin N."/>
            <person name="Tokatli A."/>
        </authorList>
    </citation>
    <scope>NUCLEOTIDE SEQUENCE [LARGE SCALE GENOMIC DNA]</scope>
    <source>
        <strain evidence="2 3">YC504</strain>
    </source>
</reference>
<dbReference type="SUPFAM" id="SSF46785">
    <property type="entry name" value="Winged helix' DNA-binding domain"/>
    <property type="match status" value="1"/>
</dbReference>
<protein>
    <recommendedName>
        <fullName evidence="4">Helix-turn-helix domain-containing protein</fullName>
    </recommendedName>
</protein>
<evidence type="ECO:0008006" key="4">
    <source>
        <dbReference type="Google" id="ProtNLM"/>
    </source>
</evidence>
<proteinExistence type="predicted"/>
<dbReference type="AlphaFoldDB" id="A0A6G4XQM5"/>
<dbReference type="InterPro" id="IPR036390">
    <property type="entry name" value="WH_DNA-bd_sf"/>
</dbReference>
<feature type="compositionally biased region" description="Basic and acidic residues" evidence="1">
    <location>
        <begin position="116"/>
        <end position="125"/>
    </location>
</feature>
<keyword evidence="3" id="KW-1185">Reference proteome</keyword>
<organism evidence="2 3">
    <name type="scientific">Streptomyces mesophilus</name>
    <dbReference type="NCBI Taxonomy" id="1775132"/>
    <lineage>
        <taxon>Bacteria</taxon>
        <taxon>Bacillati</taxon>
        <taxon>Actinomycetota</taxon>
        <taxon>Actinomycetes</taxon>
        <taxon>Kitasatosporales</taxon>
        <taxon>Streptomycetaceae</taxon>
        <taxon>Streptomyces</taxon>
    </lineage>
</organism>
<feature type="region of interest" description="Disordered" evidence="1">
    <location>
        <begin position="111"/>
        <end position="180"/>
    </location>
</feature>
<comment type="caution">
    <text evidence="2">The sequence shown here is derived from an EMBL/GenBank/DDBJ whole genome shotgun (WGS) entry which is preliminary data.</text>
</comment>
<dbReference type="EMBL" id="JAAKZW010000155">
    <property type="protein sequence ID" value="NGO79513.1"/>
    <property type="molecule type" value="Genomic_DNA"/>
</dbReference>
<evidence type="ECO:0000313" key="2">
    <source>
        <dbReference type="EMBL" id="NGO79513.1"/>
    </source>
</evidence>
<feature type="compositionally biased region" description="Low complexity" evidence="1">
    <location>
        <begin position="130"/>
        <end position="144"/>
    </location>
</feature>